<proteinExistence type="predicted"/>
<organism evidence="1 2">
    <name type="scientific">Tahibacter amnicola</name>
    <dbReference type="NCBI Taxonomy" id="2976241"/>
    <lineage>
        <taxon>Bacteria</taxon>
        <taxon>Pseudomonadati</taxon>
        <taxon>Pseudomonadota</taxon>
        <taxon>Gammaproteobacteria</taxon>
        <taxon>Lysobacterales</taxon>
        <taxon>Rhodanobacteraceae</taxon>
        <taxon>Tahibacter</taxon>
    </lineage>
</organism>
<dbReference type="Proteomes" id="UP001064632">
    <property type="component" value="Chromosome"/>
</dbReference>
<evidence type="ECO:0000313" key="2">
    <source>
        <dbReference type="Proteomes" id="UP001064632"/>
    </source>
</evidence>
<accession>A0ABY6BKK2</accession>
<dbReference type="RefSeq" id="WP_261697374.1">
    <property type="nucleotide sequence ID" value="NZ_CP104694.1"/>
</dbReference>
<name>A0ABY6BKK2_9GAMM</name>
<gene>
    <name evidence="1" type="ORF">N4264_12545</name>
</gene>
<reference evidence="1" key="1">
    <citation type="submission" date="2022-09" db="EMBL/GenBank/DDBJ databases">
        <title>Tahibacter sp. nov., isolated from a fresh water.</title>
        <authorList>
            <person name="Baek J.H."/>
            <person name="Lee J.K."/>
            <person name="Kim J.M."/>
            <person name="Jeon C.O."/>
        </authorList>
    </citation>
    <scope>NUCLEOTIDE SEQUENCE</scope>
    <source>
        <strain evidence="1">W38</strain>
    </source>
</reference>
<dbReference type="Pfam" id="PF11066">
    <property type="entry name" value="DUF2867"/>
    <property type="match status" value="1"/>
</dbReference>
<keyword evidence="2" id="KW-1185">Reference proteome</keyword>
<dbReference type="EMBL" id="CP104694">
    <property type="protein sequence ID" value="UXI70424.1"/>
    <property type="molecule type" value="Genomic_DNA"/>
</dbReference>
<dbReference type="InterPro" id="IPR021295">
    <property type="entry name" value="DUF2867"/>
</dbReference>
<protein>
    <submittedName>
        <fullName evidence="1">DUF2867 domain-containing protein</fullName>
    </submittedName>
</protein>
<evidence type="ECO:0000313" key="1">
    <source>
        <dbReference type="EMBL" id="UXI70424.1"/>
    </source>
</evidence>
<sequence length="492" mass="53077">MNTTREAPATVLSRVVQTFPSTCLPSESGGLPVEVSLIAQLGPGAGDHLYHSVTARQKAHDSFVDALDEPSARLGGMDLSRGDPTSLYTFAVGAKGHPFHRHAGHRVFTAISGSGGAQLRFSSATREQVTNDPASFVRALRYVDIPPDCLFTVRFSGETWHQFAPLRPHSPHPAFFALSCHTNELGGDLPEPVRAQVLANAATIPDLTELLPQSVATLLQSPAFDPASVPRIALSLTAPAESFQSAICKSVRRIAGTVRAAWSRRCGSVGFLSRSFAWPVVAQPDLPAGTLLAIPFRDRCDHQDLFHLDVPAGTAMEMPAAAWLEAVLDGFLSNPPPGVSRLMALRNRLVRPLGLRTSPLGCPVSSLLGSQRDHLFAGRFPVLDQRLADDGRTAEVLLGADDKHLRFRSCVSVSVRDDGSVRFALGTRVQCRNLFGRFYMGAIDRIHRSYIAPTMLRMAVDYVLSHHAANAATASPRPRVAVFPLAIAATDR</sequence>